<feature type="non-terminal residue" evidence="1">
    <location>
        <position position="1"/>
    </location>
</feature>
<proteinExistence type="predicted"/>
<name>A0A0F9BIW1_9ZZZZ</name>
<reference evidence="1" key="1">
    <citation type="journal article" date="2015" name="Nature">
        <title>Complex archaea that bridge the gap between prokaryotes and eukaryotes.</title>
        <authorList>
            <person name="Spang A."/>
            <person name="Saw J.H."/>
            <person name="Jorgensen S.L."/>
            <person name="Zaremba-Niedzwiedzka K."/>
            <person name="Martijn J."/>
            <person name="Lind A.E."/>
            <person name="van Eijk R."/>
            <person name="Schleper C."/>
            <person name="Guy L."/>
            <person name="Ettema T.J."/>
        </authorList>
    </citation>
    <scope>NUCLEOTIDE SEQUENCE</scope>
</reference>
<evidence type="ECO:0000313" key="1">
    <source>
        <dbReference type="EMBL" id="KKK90504.1"/>
    </source>
</evidence>
<sequence length="25" mass="2932">FIARYAKIKEIKENPMIISVEIIVI</sequence>
<gene>
    <name evidence="1" type="ORF">LCGC14_2722310</name>
</gene>
<dbReference type="EMBL" id="LAZR01049072">
    <property type="protein sequence ID" value="KKK90504.1"/>
    <property type="molecule type" value="Genomic_DNA"/>
</dbReference>
<dbReference type="AlphaFoldDB" id="A0A0F9BIW1"/>
<organism evidence="1">
    <name type="scientific">marine sediment metagenome</name>
    <dbReference type="NCBI Taxonomy" id="412755"/>
    <lineage>
        <taxon>unclassified sequences</taxon>
        <taxon>metagenomes</taxon>
        <taxon>ecological metagenomes</taxon>
    </lineage>
</organism>
<protein>
    <submittedName>
        <fullName evidence="1">Uncharacterized protein</fullName>
    </submittedName>
</protein>
<accession>A0A0F9BIW1</accession>
<comment type="caution">
    <text evidence="1">The sequence shown here is derived from an EMBL/GenBank/DDBJ whole genome shotgun (WGS) entry which is preliminary data.</text>
</comment>